<dbReference type="EMBL" id="FQUS01000009">
    <property type="protein sequence ID" value="SHF47078.1"/>
    <property type="molecule type" value="Genomic_DNA"/>
</dbReference>
<dbReference type="SMART" id="SM00754">
    <property type="entry name" value="CHRD"/>
    <property type="match status" value="1"/>
</dbReference>
<dbReference type="Pfam" id="PF07452">
    <property type="entry name" value="CHRD"/>
    <property type="match status" value="1"/>
</dbReference>
<feature type="domain" description="CHRD" evidence="3">
    <location>
        <begin position="71"/>
        <end position="193"/>
    </location>
</feature>
<protein>
    <submittedName>
        <fullName evidence="4">CHRD domain-containing protein</fullName>
    </submittedName>
</protein>
<dbReference type="STRING" id="1194090.SAMN05443144_10918"/>
<sequence>MLIHRGVNMKHHQSIKAYVMGILIFTLSIGLITGCGDRDSDPDMENTEMNETPQSQPDRAYNEDYDTNRGQEQSFEVSLEGSNEVPEVTTDASGSATVTLKGDSIHVEGEFSDLGSEYTASHIHKGAEGENGDPIITLEPEVGNDKTSGSWDASYLLEDDHRSALMADSLYINVHSTENKPGEIRGQITSSGMDM</sequence>
<dbReference type="Proteomes" id="UP000184041">
    <property type="component" value="Unassembled WGS sequence"/>
</dbReference>
<keyword evidence="2" id="KW-1133">Transmembrane helix</keyword>
<feature type="region of interest" description="Disordered" evidence="1">
    <location>
        <begin position="38"/>
        <end position="73"/>
    </location>
</feature>
<feature type="transmembrane region" description="Helical" evidence="2">
    <location>
        <begin position="15"/>
        <end position="34"/>
    </location>
</feature>
<name>A0A1M5BX26_9BACT</name>
<gene>
    <name evidence="4" type="ORF">SAMN05443144_10918</name>
</gene>
<feature type="compositionally biased region" description="Basic and acidic residues" evidence="1">
    <location>
        <begin position="60"/>
        <end position="69"/>
    </location>
</feature>
<dbReference type="PROSITE" id="PS51257">
    <property type="entry name" value="PROKAR_LIPOPROTEIN"/>
    <property type="match status" value="1"/>
</dbReference>
<evidence type="ECO:0000313" key="4">
    <source>
        <dbReference type="EMBL" id="SHF47078.1"/>
    </source>
</evidence>
<proteinExistence type="predicted"/>
<dbReference type="InterPro" id="IPR010895">
    <property type="entry name" value="CHRD"/>
</dbReference>
<accession>A0A1M5BX26</accession>
<keyword evidence="2" id="KW-0812">Transmembrane</keyword>
<keyword evidence="5" id="KW-1185">Reference proteome</keyword>
<dbReference type="PROSITE" id="PS50933">
    <property type="entry name" value="CHRD"/>
    <property type="match status" value="1"/>
</dbReference>
<evidence type="ECO:0000256" key="1">
    <source>
        <dbReference type="SAM" id="MobiDB-lite"/>
    </source>
</evidence>
<organism evidence="4 5">
    <name type="scientific">Fodinibius roseus</name>
    <dbReference type="NCBI Taxonomy" id="1194090"/>
    <lineage>
        <taxon>Bacteria</taxon>
        <taxon>Pseudomonadati</taxon>
        <taxon>Balneolota</taxon>
        <taxon>Balneolia</taxon>
        <taxon>Balneolales</taxon>
        <taxon>Balneolaceae</taxon>
        <taxon>Fodinibius</taxon>
    </lineage>
</organism>
<evidence type="ECO:0000313" key="5">
    <source>
        <dbReference type="Proteomes" id="UP000184041"/>
    </source>
</evidence>
<evidence type="ECO:0000256" key="2">
    <source>
        <dbReference type="SAM" id="Phobius"/>
    </source>
</evidence>
<keyword evidence="2" id="KW-0472">Membrane</keyword>
<dbReference type="OrthoDB" id="571052at2"/>
<reference evidence="4 5" key="1">
    <citation type="submission" date="2016-11" db="EMBL/GenBank/DDBJ databases">
        <authorList>
            <person name="Jaros S."/>
            <person name="Januszkiewicz K."/>
            <person name="Wedrychowicz H."/>
        </authorList>
    </citation>
    <scope>NUCLEOTIDE SEQUENCE [LARGE SCALE GENOMIC DNA]</scope>
    <source>
        <strain evidence="4 5">DSM 21986</strain>
    </source>
</reference>
<evidence type="ECO:0000259" key="3">
    <source>
        <dbReference type="PROSITE" id="PS50933"/>
    </source>
</evidence>
<dbReference type="AlphaFoldDB" id="A0A1M5BX26"/>